<name>A0ABY6L1V9_9ARAC</name>
<dbReference type="SUPFAM" id="SSF52540">
    <property type="entry name" value="P-loop containing nucleoside triphosphate hydrolases"/>
    <property type="match status" value="1"/>
</dbReference>
<sequence length="199" mass="22951">MGRSTIAAGLDLSPRRRHTRTRRLSLDKQKRDSSENTTLCHSVIHVDLARHHSKRWRLFDINIPFILKRQEFPLGLAFPMTINKAQGQTFARVGLLLQEPVFIHEQLYVAFSLEAQILTRTNVGHTVLVPKIYFAPSDISLPFILKRHQFSLKLAFVMTINNIWVLATRACVYAWTALCGFFTCSNFGQNTYKVEPMYE</sequence>
<dbReference type="PANTHER" id="PTHR23274">
    <property type="entry name" value="DNA HELICASE-RELATED"/>
    <property type="match status" value="1"/>
</dbReference>
<evidence type="ECO:0008006" key="3">
    <source>
        <dbReference type="Google" id="ProtNLM"/>
    </source>
</evidence>
<gene>
    <name evidence="1" type="ORF">LAZ67_11002273</name>
</gene>
<evidence type="ECO:0000313" key="2">
    <source>
        <dbReference type="Proteomes" id="UP001235939"/>
    </source>
</evidence>
<proteinExistence type="predicted"/>
<evidence type="ECO:0000313" key="1">
    <source>
        <dbReference type="EMBL" id="UYV74162.1"/>
    </source>
</evidence>
<keyword evidence="2" id="KW-1185">Reference proteome</keyword>
<accession>A0ABY6L1V9</accession>
<organism evidence="1 2">
    <name type="scientific">Cordylochernes scorpioides</name>
    <dbReference type="NCBI Taxonomy" id="51811"/>
    <lineage>
        <taxon>Eukaryota</taxon>
        <taxon>Metazoa</taxon>
        <taxon>Ecdysozoa</taxon>
        <taxon>Arthropoda</taxon>
        <taxon>Chelicerata</taxon>
        <taxon>Arachnida</taxon>
        <taxon>Pseudoscorpiones</taxon>
        <taxon>Cheliferoidea</taxon>
        <taxon>Chernetidae</taxon>
        <taxon>Cordylochernes</taxon>
    </lineage>
</organism>
<dbReference type="InterPro" id="IPR027417">
    <property type="entry name" value="P-loop_NTPase"/>
</dbReference>
<dbReference type="EMBL" id="CP092873">
    <property type="protein sequence ID" value="UYV74162.1"/>
    <property type="molecule type" value="Genomic_DNA"/>
</dbReference>
<reference evidence="1 2" key="1">
    <citation type="submission" date="2022-01" db="EMBL/GenBank/DDBJ databases">
        <title>A chromosomal length assembly of Cordylochernes scorpioides.</title>
        <authorList>
            <person name="Zeh D."/>
            <person name="Zeh J."/>
        </authorList>
    </citation>
    <scope>NUCLEOTIDE SEQUENCE [LARGE SCALE GENOMIC DNA]</scope>
    <source>
        <strain evidence="1">IN4F17</strain>
        <tissue evidence="1">Whole Body</tissue>
    </source>
</reference>
<dbReference type="Proteomes" id="UP001235939">
    <property type="component" value="Chromosome 11"/>
</dbReference>
<dbReference type="PANTHER" id="PTHR23274:SF51">
    <property type="entry name" value="OS03G0423850 PROTEIN"/>
    <property type="match status" value="1"/>
</dbReference>
<protein>
    <recommendedName>
        <fullName evidence="3">ATP-dependent DNA helicase</fullName>
    </recommendedName>
</protein>